<accession>A0AAE1FN44</accession>
<keyword evidence="2" id="KW-1185">Reference proteome</keyword>
<protein>
    <submittedName>
        <fullName evidence="1">Uncharacterized protein</fullName>
    </submittedName>
</protein>
<evidence type="ECO:0000313" key="2">
    <source>
        <dbReference type="Proteomes" id="UP001286313"/>
    </source>
</evidence>
<dbReference type="AlphaFoldDB" id="A0AAE1FN44"/>
<feature type="non-terminal residue" evidence="1">
    <location>
        <position position="1"/>
    </location>
</feature>
<gene>
    <name evidence="1" type="ORF">Pcinc_017973</name>
</gene>
<comment type="caution">
    <text evidence="1">The sequence shown here is derived from an EMBL/GenBank/DDBJ whole genome shotgun (WGS) entry which is preliminary data.</text>
</comment>
<sequence>CVLEVINPILTRGERREKAATSLTFTPIALPTAFNSRDLKCGLTVCVCEARFVVDEEGNEERRGCGEEKL</sequence>
<organism evidence="1 2">
    <name type="scientific">Petrolisthes cinctipes</name>
    <name type="common">Flat porcelain crab</name>
    <dbReference type="NCBI Taxonomy" id="88211"/>
    <lineage>
        <taxon>Eukaryota</taxon>
        <taxon>Metazoa</taxon>
        <taxon>Ecdysozoa</taxon>
        <taxon>Arthropoda</taxon>
        <taxon>Crustacea</taxon>
        <taxon>Multicrustacea</taxon>
        <taxon>Malacostraca</taxon>
        <taxon>Eumalacostraca</taxon>
        <taxon>Eucarida</taxon>
        <taxon>Decapoda</taxon>
        <taxon>Pleocyemata</taxon>
        <taxon>Anomura</taxon>
        <taxon>Galatheoidea</taxon>
        <taxon>Porcellanidae</taxon>
        <taxon>Petrolisthes</taxon>
    </lineage>
</organism>
<dbReference type="Proteomes" id="UP001286313">
    <property type="component" value="Unassembled WGS sequence"/>
</dbReference>
<evidence type="ECO:0000313" key="1">
    <source>
        <dbReference type="EMBL" id="KAK3877303.1"/>
    </source>
</evidence>
<proteinExistence type="predicted"/>
<reference evidence="1" key="1">
    <citation type="submission" date="2023-10" db="EMBL/GenBank/DDBJ databases">
        <title>Genome assemblies of two species of porcelain crab, Petrolisthes cinctipes and Petrolisthes manimaculis (Anomura: Porcellanidae).</title>
        <authorList>
            <person name="Angst P."/>
        </authorList>
    </citation>
    <scope>NUCLEOTIDE SEQUENCE</scope>
    <source>
        <strain evidence="1">PB745_01</strain>
        <tissue evidence="1">Gill</tissue>
    </source>
</reference>
<dbReference type="EMBL" id="JAWQEG010001696">
    <property type="protein sequence ID" value="KAK3877303.1"/>
    <property type="molecule type" value="Genomic_DNA"/>
</dbReference>
<name>A0AAE1FN44_PETCI</name>